<evidence type="ECO:0000256" key="1">
    <source>
        <dbReference type="ARBA" id="ARBA00007121"/>
    </source>
</evidence>
<evidence type="ECO:0000313" key="4">
    <source>
        <dbReference type="Proteomes" id="UP000798488"/>
    </source>
</evidence>
<dbReference type="AlphaFoldDB" id="A0A9D2WPS4"/>
<dbReference type="GO" id="GO:0046872">
    <property type="term" value="F:metal ion binding"/>
    <property type="evidence" value="ECO:0007669"/>
    <property type="project" value="InterPro"/>
</dbReference>
<comment type="similarity">
    <text evidence="1">In the N-terminal section; belongs to the zinc metallo-hydrolase group 3 family.</text>
</comment>
<dbReference type="CDD" id="cd07709">
    <property type="entry name" value="flavodiiron_proteins_MBL-fold"/>
    <property type="match status" value="1"/>
</dbReference>
<dbReference type="GO" id="GO:0016651">
    <property type="term" value="F:oxidoreductase activity, acting on NAD(P)H"/>
    <property type="evidence" value="ECO:0007669"/>
    <property type="project" value="UniProtKB-ARBA"/>
</dbReference>
<dbReference type="GO" id="GO:0010181">
    <property type="term" value="F:FMN binding"/>
    <property type="evidence" value="ECO:0007669"/>
    <property type="project" value="InterPro"/>
</dbReference>
<dbReference type="InterPro" id="IPR016440">
    <property type="entry name" value="Rubredoxin-O_OxRdtase"/>
</dbReference>
<dbReference type="Pfam" id="PF19583">
    <property type="entry name" value="ODP"/>
    <property type="match status" value="1"/>
</dbReference>
<dbReference type="Gene3D" id="3.40.50.360">
    <property type="match status" value="1"/>
</dbReference>
<proteinExistence type="inferred from homology"/>
<sequence>MKPLEIKPGIYWVGGIDWNLRLFHGHVTPRGTTYNAYLIIDDKITLVDTVKYYMVNEMLDRIKEIIDPSRIDIVVSNHVEMDHSGGLPKIMELAPNAKVVTSPQGQKGLKRYYKQDNWDFIVVKSGEELNIGSRTLKFVHVPMVHWPDSMVTYIPEEKLLLPNDAFGQHMASTGRFDDEIGWDIVREAAAGYYSNIVLPYGENVLKALDVVEQLDIDTIAPSHGVIWRSYIDKILPVYRRWASNQTEPRALIVYDTIWESTKKIALTLQAGLEEAGVPVVVRFLQTSHISEVMDDLLESKAVLIGTPTLNNGMMPTVSALLTYMKGLRPKNRLGLAFGSYGWGGQGAREVAAAMQGMGMEMPLDTVNMLYLPDESEMVAVKEVGRKMGELILNIK</sequence>
<dbReference type="InterPro" id="IPR029039">
    <property type="entry name" value="Flavoprotein-like_sf"/>
</dbReference>
<reference evidence="3" key="1">
    <citation type="submission" date="2016-02" db="EMBL/GenBank/DDBJ databases">
        <title>Draft Genome Sequence of Sporotomaculum syntrophicum Strain FB, a Syntrophic Benzoate Degrader.</title>
        <authorList>
            <person name="Nobu M.K."/>
            <person name="Narihiro T."/>
            <person name="Qiu Y.-L."/>
            <person name="Ohashi A."/>
            <person name="Liu W.-T."/>
            <person name="Yuji S."/>
        </authorList>
    </citation>
    <scope>NUCLEOTIDE SEQUENCE</scope>
    <source>
        <strain evidence="3">FB</strain>
    </source>
</reference>
<dbReference type="SUPFAM" id="SSF52218">
    <property type="entry name" value="Flavoproteins"/>
    <property type="match status" value="1"/>
</dbReference>
<dbReference type="PANTHER" id="PTHR43717:SF1">
    <property type="entry name" value="ANAEROBIC NITRIC OXIDE REDUCTASE FLAVORUBREDOXIN"/>
    <property type="match status" value="1"/>
</dbReference>
<keyword evidence="4" id="KW-1185">Reference proteome</keyword>
<dbReference type="RefSeq" id="WP_161822473.1">
    <property type="nucleotide sequence ID" value="NZ_LSRS01000005.1"/>
</dbReference>
<accession>A0A9D2WPS4</accession>
<feature type="domain" description="Flavodoxin-like" evidence="2">
    <location>
        <begin position="250"/>
        <end position="388"/>
    </location>
</feature>
<evidence type="ECO:0000259" key="2">
    <source>
        <dbReference type="PROSITE" id="PS50902"/>
    </source>
</evidence>
<dbReference type="SMART" id="SM00849">
    <property type="entry name" value="Lactamase_B"/>
    <property type="match status" value="1"/>
</dbReference>
<dbReference type="PANTHER" id="PTHR43717">
    <property type="entry name" value="ANAEROBIC NITRIC OXIDE REDUCTASE FLAVORUBREDOXIN"/>
    <property type="match status" value="1"/>
</dbReference>
<dbReference type="EMBL" id="LSRS01000005">
    <property type="protein sequence ID" value="KAF1084382.1"/>
    <property type="molecule type" value="Genomic_DNA"/>
</dbReference>
<dbReference type="InterPro" id="IPR001279">
    <property type="entry name" value="Metallo-B-lactamas"/>
</dbReference>
<name>A0A9D2WPS4_9FIRM</name>
<comment type="caution">
    <text evidence="3">The sequence shown here is derived from an EMBL/GenBank/DDBJ whole genome shotgun (WGS) entry which is preliminary data.</text>
</comment>
<organism evidence="3 4">
    <name type="scientific">Sporotomaculum syntrophicum</name>
    <dbReference type="NCBI Taxonomy" id="182264"/>
    <lineage>
        <taxon>Bacteria</taxon>
        <taxon>Bacillati</taxon>
        <taxon>Bacillota</taxon>
        <taxon>Clostridia</taxon>
        <taxon>Eubacteriales</taxon>
        <taxon>Desulfallaceae</taxon>
        <taxon>Sporotomaculum</taxon>
    </lineage>
</organism>
<gene>
    <name evidence="3" type="primary">fprA</name>
    <name evidence="3" type="ORF">SPSYN_02159</name>
</gene>
<dbReference type="Proteomes" id="UP000798488">
    <property type="component" value="Unassembled WGS sequence"/>
</dbReference>
<dbReference type="InterPro" id="IPR045761">
    <property type="entry name" value="ODP_dom"/>
</dbReference>
<dbReference type="GO" id="GO:0009055">
    <property type="term" value="F:electron transfer activity"/>
    <property type="evidence" value="ECO:0007669"/>
    <property type="project" value="InterPro"/>
</dbReference>
<dbReference type="OrthoDB" id="9807946at2"/>
<dbReference type="Gene3D" id="3.60.15.10">
    <property type="entry name" value="Ribonuclease Z/Hydroxyacylglutathione hydrolase-like"/>
    <property type="match status" value="1"/>
</dbReference>
<dbReference type="InterPro" id="IPR008254">
    <property type="entry name" value="Flavodoxin/NO_synth"/>
</dbReference>
<dbReference type="PIRSF" id="PIRSF005243">
    <property type="entry name" value="ROO"/>
    <property type="match status" value="1"/>
</dbReference>
<dbReference type="PROSITE" id="PS50902">
    <property type="entry name" value="FLAVODOXIN_LIKE"/>
    <property type="match status" value="1"/>
</dbReference>
<evidence type="ECO:0000313" key="3">
    <source>
        <dbReference type="EMBL" id="KAF1084382.1"/>
    </source>
</evidence>
<protein>
    <submittedName>
        <fullName evidence="3">Nitric oxide reductase</fullName>
        <ecNumber evidence="3">1.-.-.-</ecNumber>
    </submittedName>
</protein>
<dbReference type="Pfam" id="PF00258">
    <property type="entry name" value="Flavodoxin_1"/>
    <property type="match status" value="1"/>
</dbReference>
<dbReference type="SUPFAM" id="SSF56281">
    <property type="entry name" value="Metallo-hydrolase/oxidoreductase"/>
    <property type="match status" value="1"/>
</dbReference>
<dbReference type="EC" id="1.-.-.-" evidence="3"/>
<dbReference type="InterPro" id="IPR036866">
    <property type="entry name" value="RibonucZ/Hydroxyglut_hydro"/>
</dbReference>
<keyword evidence="3" id="KW-0560">Oxidoreductase</keyword>